<dbReference type="OrthoDB" id="7335480at2"/>
<keyword evidence="3" id="KW-0574">Periplasm</keyword>
<evidence type="ECO:0000259" key="6">
    <source>
        <dbReference type="Pfam" id="PF16889"/>
    </source>
</evidence>
<dbReference type="Proteomes" id="UP000295280">
    <property type="component" value="Unassembled WGS sequence"/>
</dbReference>
<dbReference type="PANTHER" id="PTHR39210:SF1">
    <property type="entry name" value="HEPARIN-SULFATE LYASE"/>
    <property type="match status" value="1"/>
</dbReference>
<dbReference type="InterPro" id="IPR031680">
    <property type="entry name" value="Hepar_II_III_N"/>
</dbReference>
<keyword evidence="8" id="KW-1185">Reference proteome</keyword>
<evidence type="ECO:0008006" key="9">
    <source>
        <dbReference type="Google" id="ProtNLM"/>
    </source>
</evidence>
<dbReference type="SUPFAM" id="SSF48230">
    <property type="entry name" value="Chondroitin AC/alginate lyase"/>
    <property type="match status" value="1"/>
</dbReference>
<evidence type="ECO:0000256" key="2">
    <source>
        <dbReference type="ARBA" id="ARBA00022729"/>
    </source>
</evidence>
<dbReference type="GO" id="GO:0042597">
    <property type="term" value="C:periplasmic space"/>
    <property type="evidence" value="ECO:0007669"/>
    <property type="project" value="UniProtKB-SubCell"/>
</dbReference>
<dbReference type="GO" id="GO:0016829">
    <property type="term" value="F:lyase activity"/>
    <property type="evidence" value="ECO:0007669"/>
    <property type="project" value="UniProtKB-KW"/>
</dbReference>
<dbReference type="SUPFAM" id="SSF53474">
    <property type="entry name" value="alpha/beta-Hydrolases"/>
    <property type="match status" value="1"/>
</dbReference>
<organism evidence="7 8">
    <name type="scientific">Macrococcus carouselicus</name>
    <dbReference type="NCBI Taxonomy" id="69969"/>
    <lineage>
        <taxon>Bacteria</taxon>
        <taxon>Bacillati</taxon>
        <taxon>Bacillota</taxon>
        <taxon>Bacilli</taxon>
        <taxon>Bacillales</taxon>
        <taxon>Staphylococcaceae</taxon>
        <taxon>Macrococcus</taxon>
    </lineage>
</organism>
<evidence type="ECO:0000259" key="5">
    <source>
        <dbReference type="Pfam" id="PF07940"/>
    </source>
</evidence>
<evidence type="ECO:0000256" key="4">
    <source>
        <dbReference type="ARBA" id="ARBA00023239"/>
    </source>
</evidence>
<accession>A0A9Q8CMN6</accession>
<proteinExistence type="predicted"/>
<feature type="domain" description="Heparin-sulfate lyase N-terminal" evidence="6">
    <location>
        <begin position="339"/>
        <end position="552"/>
    </location>
</feature>
<reference evidence="7 8" key="1">
    <citation type="submission" date="2019-01" db="EMBL/GenBank/DDBJ databases">
        <title>Draft genome sequences of the type strains of six Macrococcus species.</title>
        <authorList>
            <person name="Mazhar S."/>
            <person name="Altermann E."/>
            <person name="Hill C."/>
            <person name="Mcauliffe O."/>
        </authorList>
    </citation>
    <scope>NUCLEOTIDE SEQUENCE [LARGE SCALE GENOMIC DNA]</scope>
    <source>
        <strain evidence="7 8">ATCC 51828</strain>
    </source>
</reference>
<dbReference type="PANTHER" id="PTHR39210">
    <property type="entry name" value="HEPARIN-SULFATE LYASE"/>
    <property type="match status" value="1"/>
</dbReference>
<evidence type="ECO:0000256" key="1">
    <source>
        <dbReference type="ARBA" id="ARBA00004418"/>
    </source>
</evidence>
<comment type="subcellular location">
    <subcellularLocation>
        <location evidence="1">Periplasm</location>
    </subcellularLocation>
</comment>
<dbReference type="EMBL" id="SCWD01000001">
    <property type="protein sequence ID" value="TDM03834.1"/>
    <property type="molecule type" value="Genomic_DNA"/>
</dbReference>
<dbReference type="Gene3D" id="1.50.10.100">
    <property type="entry name" value="Chondroitin AC/alginate lyase"/>
    <property type="match status" value="1"/>
</dbReference>
<dbReference type="AlphaFoldDB" id="A0A9Q8CMN6"/>
<evidence type="ECO:0000313" key="8">
    <source>
        <dbReference type="Proteomes" id="UP000295280"/>
    </source>
</evidence>
<sequence length="822" mass="94645">MSRINFEDLNLKFLQDHNDEAIIIDKEGIDFHFKMSLKQGRNKMVVFSNGAVDPSKRKPPVFMRSNWAEDMNYHALFIDDRTLHGNNLRLGWGVGEQERHYLADYSQIVRRITELLAVSSSGTFYYGSSAGGFMSMALASMHKGSAAIVNNPQTYVFKYFESAVNALYSTVFPGQTHAEINKNYSSRLSITNIFRRSKHTPKVFYFQNRLCSGDMENHLTPFIKTMEKYQFNMQPVQFILYNDKKAGHNPMSKEKTLELLDLIVNGNEGGVKEIQQAVDYAAGKDTELKLTDQSVFPLLPYSNHTVPMADAAIEDRIIPFPTFEAVPFSDAIWDIQKGADTVSYQLYLHSWRVVSELLNQYTATKDKKYIDKATEIIHSWLDNAEARMTTMTWYDHPTANRTQVLIEYMHIMKTIDPEADLSRYIEQLNKHCHFLMDDTNYRPNNHGLMMDRTLMVAGIVLSNELFLLKGKARAQQSFWINYSPNGVHLENSPEYHRMVTRMYHSIENYLKKNDETLGTEINQLLTLADAYLPKIAKPDRRIPAIGDSSEMGSPSKVTHWENFQDVSAGITVLKDKPNQLYLAFICGFSTATHKHPDDLSIILNYKNQDFFIDAGKFNYSRSPGRSYVVSRPAHSSYQLHRNYKRTHDNRITQAIKTDHFFDTEDYSVVSGYHHGYEGAKLRRTIYFLKKLHLIFIEDTGQSETEVDFINRFNLCEGLTIDERPDRIRLSKNDATIEVLNLTGQPYVLNDKAHVKGVKQPFNARKVNQKLATKQIVITDKAKTENKFLTMIRLEDAVDVNIHENDAEYIFSDETMQLKVPKI</sequence>
<dbReference type="InterPro" id="IPR008929">
    <property type="entry name" value="Chondroitin_lyas"/>
</dbReference>
<comment type="caution">
    <text evidence="7">The sequence shown here is derived from an EMBL/GenBank/DDBJ whole genome shotgun (WGS) entry which is preliminary data.</text>
</comment>
<dbReference type="InterPro" id="IPR012480">
    <property type="entry name" value="Hepar_II_III_C"/>
</dbReference>
<evidence type="ECO:0000313" key="7">
    <source>
        <dbReference type="EMBL" id="TDM03834.1"/>
    </source>
</evidence>
<dbReference type="Pfam" id="PF07940">
    <property type="entry name" value="Hepar_II_III_C"/>
    <property type="match status" value="1"/>
</dbReference>
<feature type="domain" description="Heparinase II/III-like C-terminal" evidence="5">
    <location>
        <begin position="568"/>
        <end position="783"/>
    </location>
</feature>
<dbReference type="Gene3D" id="2.70.98.70">
    <property type="match status" value="1"/>
</dbReference>
<keyword evidence="2" id="KW-0732">Signal</keyword>
<gene>
    <name evidence="7" type="ORF">ERX40_01330</name>
</gene>
<dbReference type="Pfam" id="PF16889">
    <property type="entry name" value="Hepar_II_III_N"/>
    <property type="match status" value="1"/>
</dbReference>
<dbReference type="InterPro" id="IPR029058">
    <property type="entry name" value="AB_hydrolase_fold"/>
</dbReference>
<dbReference type="RefSeq" id="WP_133416697.1">
    <property type="nucleotide sequence ID" value="NZ_SCWD01000001.1"/>
</dbReference>
<keyword evidence="4" id="KW-0456">Lyase</keyword>
<evidence type="ECO:0000256" key="3">
    <source>
        <dbReference type="ARBA" id="ARBA00022764"/>
    </source>
</evidence>
<protein>
    <recommendedName>
        <fullName evidence="9">Heparin-sulfate lyase N-terminal domain-containing protein</fullName>
    </recommendedName>
</protein>
<name>A0A9Q8CMN6_9STAP</name>
<dbReference type="Gene3D" id="3.40.50.1820">
    <property type="entry name" value="alpha/beta hydrolase"/>
    <property type="match status" value="1"/>
</dbReference>